<reference evidence="1" key="1">
    <citation type="submission" date="2021-05" db="EMBL/GenBank/DDBJ databases">
        <authorList>
            <person name="Alioto T."/>
            <person name="Alioto T."/>
            <person name="Gomez Garrido J."/>
        </authorList>
    </citation>
    <scope>NUCLEOTIDE SEQUENCE</scope>
</reference>
<sequence length="164" mass="18281">MWVFISLNASKISCMGPLLTSFTTCPCWYPFLIWAQPAHDNKLISSLILLPTFVYKKASIPYGLPCYSQKKAFKKRSQHRAVGLVGNMMHHERGLRTSICASCAPCFRSLCNVSLRGVEMELRVSGSPSPPPHPTFMDMLLSLTLFLSCSSFVPTLVMVNSCEK</sequence>
<protein>
    <submittedName>
        <fullName evidence="1">Uncharacterized protein</fullName>
    </submittedName>
</protein>
<accession>A0A8D9BK34</accession>
<dbReference type="AlphaFoldDB" id="A0A8D9BK34"/>
<name>A0A8D9BK34_9HEMI</name>
<dbReference type="EMBL" id="HBUF01637998">
    <property type="protein sequence ID" value="CAG6784517.1"/>
    <property type="molecule type" value="Transcribed_RNA"/>
</dbReference>
<proteinExistence type="predicted"/>
<organism evidence="1">
    <name type="scientific">Cacopsylla melanoneura</name>
    <dbReference type="NCBI Taxonomy" id="428564"/>
    <lineage>
        <taxon>Eukaryota</taxon>
        <taxon>Metazoa</taxon>
        <taxon>Ecdysozoa</taxon>
        <taxon>Arthropoda</taxon>
        <taxon>Hexapoda</taxon>
        <taxon>Insecta</taxon>
        <taxon>Pterygota</taxon>
        <taxon>Neoptera</taxon>
        <taxon>Paraneoptera</taxon>
        <taxon>Hemiptera</taxon>
        <taxon>Sternorrhyncha</taxon>
        <taxon>Psylloidea</taxon>
        <taxon>Psyllidae</taxon>
        <taxon>Psyllinae</taxon>
        <taxon>Cacopsylla</taxon>
    </lineage>
</organism>
<evidence type="ECO:0000313" key="1">
    <source>
        <dbReference type="EMBL" id="CAG6784517.1"/>
    </source>
</evidence>